<protein>
    <recommendedName>
        <fullName evidence="3">Alkaline phosphatase family protein</fullName>
    </recommendedName>
</protein>
<evidence type="ECO:0000313" key="2">
    <source>
        <dbReference type="Proteomes" id="UP000551616"/>
    </source>
</evidence>
<dbReference type="Gene3D" id="3.40.720.10">
    <property type="entry name" value="Alkaline Phosphatase, subunit A"/>
    <property type="match status" value="1"/>
</dbReference>
<gene>
    <name evidence="1" type="ORF">HOV93_41770</name>
</gene>
<keyword evidence="2" id="KW-1185">Reference proteome</keyword>
<comment type="caution">
    <text evidence="1">The sequence shown here is derived from an EMBL/GenBank/DDBJ whole genome shotgun (WGS) entry which is preliminary data.</text>
</comment>
<organism evidence="1 2">
    <name type="scientific">Bremerella alba</name>
    <dbReference type="NCBI Taxonomy" id="980252"/>
    <lineage>
        <taxon>Bacteria</taxon>
        <taxon>Pseudomonadati</taxon>
        <taxon>Planctomycetota</taxon>
        <taxon>Planctomycetia</taxon>
        <taxon>Pirellulales</taxon>
        <taxon>Pirellulaceae</taxon>
        <taxon>Bremerella</taxon>
    </lineage>
</organism>
<dbReference type="PANTHER" id="PTHR10151:SF120">
    <property type="entry name" value="BIS(5'-ADENOSYL)-TRIPHOSPHATASE"/>
    <property type="match status" value="1"/>
</dbReference>
<dbReference type="EMBL" id="JABRWO010000012">
    <property type="protein sequence ID" value="MBA2116983.1"/>
    <property type="molecule type" value="Genomic_DNA"/>
</dbReference>
<dbReference type="RefSeq" id="WP_207398367.1">
    <property type="nucleotide sequence ID" value="NZ_JABRWO010000012.1"/>
</dbReference>
<dbReference type="Pfam" id="PF01663">
    <property type="entry name" value="Phosphodiest"/>
    <property type="match status" value="1"/>
</dbReference>
<reference evidence="1 2" key="1">
    <citation type="submission" date="2020-05" db="EMBL/GenBank/DDBJ databases">
        <title>Bremerella alba sp. nov., a novel planctomycete isolated from the surface of the macroalga Fucus spiralis.</title>
        <authorList>
            <person name="Godinho O."/>
            <person name="Botelho R."/>
            <person name="Albuquerque L."/>
            <person name="Wiegand S."/>
            <person name="Da Costa M.S."/>
            <person name="Lobo-Da-Cunha A."/>
            <person name="Jogler C."/>
            <person name="Lage O.M."/>
        </authorList>
    </citation>
    <scope>NUCLEOTIDE SEQUENCE [LARGE SCALE GENOMIC DNA]</scope>
    <source>
        <strain evidence="1 2">FF15</strain>
    </source>
</reference>
<dbReference type="InterPro" id="IPR017850">
    <property type="entry name" value="Alkaline_phosphatase_core_sf"/>
</dbReference>
<evidence type="ECO:0008006" key="3">
    <source>
        <dbReference type="Google" id="ProtNLM"/>
    </source>
</evidence>
<dbReference type="SUPFAM" id="SSF53649">
    <property type="entry name" value="Alkaline phosphatase-like"/>
    <property type="match status" value="1"/>
</dbReference>
<name>A0A7V8V8Q1_9BACT</name>
<evidence type="ECO:0000313" key="1">
    <source>
        <dbReference type="EMBL" id="MBA2116983.1"/>
    </source>
</evidence>
<proteinExistence type="predicted"/>
<dbReference type="PANTHER" id="PTHR10151">
    <property type="entry name" value="ECTONUCLEOTIDE PYROPHOSPHATASE/PHOSPHODIESTERASE"/>
    <property type="match status" value="1"/>
</dbReference>
<dbReference type="Proteomes" id="UP000551616">
    <property type="component" value="Unassembled WGS sequence"/>
</dbReference>
<dbReference type="GO" id="GO:0016787">
    <property type="term" value="F:hydrolase activity"/>
    <property type="evidence" value="ECO:0007669"/>
    <property type="project" value="UniProtKB-ARBA"/>
</dbReference>
<sequence>MADNVVLLSIPGLRASDVAHMPNLTALTESGDKATLVPSFPAVTLCVETNIMTGMLPVDHGVVANGWYDREKGEVELWTMGNEAIDRPQIWDTLKQHDPSLTSAVWFPMLSKRCNADYVCMPAPVHNPDGSESLWCYTRPTEYYGELLEQYNHFPLKYFWGPLASIPSTKWIADTAALTAKKHKPNFFYIYLPHLDYQAQKLGPDSEPAQKSVAELDFVLGELFAGLKEAYGEDVLILVASEYTIVPVDHVTYPNRVLREAGLMQVNSDEDGETINYRGSEAFAVTDHQLSHIYAKDRDQATIDKVVKLFDGQEGIAEVLAGDDREKYFLNHERSGDVILVSTDNSWQAYYYWLDDALAPKFARTVDIHRKPGYDPVEMHVDMATKSIPLDATLVKGSHGAPPKTEAQRGILLSNQKGVYPETPLADTDVCDLVLRQFNI</sequence>
<dbReference type="InterPro" id="IPR002591">
    <property type="entry name" value="Phosphodiest/P_Trfase"/>
</dbReference>
<accession>A0A7V8V8Q1</accession>
<dbReference type="AlphaFoldDB" id="A0A7V8V8Q1"/>